<accession>A0A9P7MIS1</accession>
<reference evidence="2 3" key="1">
    <citation type="journal article" date="2020" name="bioRxiv">
        <title>Whole genome comparisons of ergot fungi reveals the divergence and evolution of species within the genus Claviceps are the result of varying mechanisms driving genome evolution and host range expansion.</title>
        <authorList>
            <person name="Wyka S.A."/>
            <person name="Mondo S.J."/>
            <person name="Liu M."/>
            <person name="Dettman J."/>
            <person name="Nalam V."/>
            <person name="Broders K.D."/>
        </authorList>
    </citation>
    <scope>NUCLEOTIDE SEQUENCE [LARGE SCALE GENOMIC DNA]</scope>
    <source>
        <strain evidence="2 3">CCC 1485</strain>
    </source>
</reference>
<dbReference type="Proteomes" id="UP000706124">
    <property type="component" value="Unassembled WGS sequence"/>
</dbReference>
<evidence type="ECO:0000256" key="1">
    <source>
        <dbReference type="SAM" id="MobiDB-lite"/>
    </source>
</evidence>
<organism evidence="2 3">
    <name type="scientific">Claviceps pazoutovae</name>
    <dbReference type="NCBI Taxonomy" id="1649127"/>
    <lineage>
        <taxon>Eukaryota</taxon>
        <taxon>Fungi</taxon>
        <taxon>Dikarya</taxon>
        <taxon>Ascomycota</taxon>
        <taxon>Pezizomycotina</taxon>
        <taxon>Sordariomycetes</taxon>
        <taxon>Hypocreomycetidae</taxon>
        <taxon>Hypocreales</taxon>
        <taxon>Clavicipitaceae</taxon>
        <taxon>Claviceps</taxon>
    </lineage>
</organism>
<name>A0A9P7MIS1_9HYPO</name>
<dbReference type="AlphaFoldDB" id="A0A9P7MIS1"/>
<keyword evidence="3" id="KW-1185">Reference proteome</keyword>
<proteinExistence type="predicted"/>
<dbReference type="EMBL" id="SRPO01000019">
    <property type="protein sequence ID" value="KAG5948349.1"/>
    <property type="molecule type" value="Genomic_DNA"/>
</dbReference>
<evidence type="ECO:0000313" key="3">
    <source>
        <dbReference type="Proteomes" id="UP000706124"/>
    </source>
</evidence>
<comment type="caution">
    <text evidence="2">The sequence shown here is derived from an EMBL/GenBank/DDBJ whole genome shotgun (WGS) entry which is preliminary data.</text>
</comment>
<sequence>MAELRVGVGKRSRRPSDGRAVQAQRSQRRWQADTGNTRTRLYLEKEKQISTQPTRRDMCVPVEGSLPVAKCYMLQPASANFLTAEALADGLMWVSWLSTAPNSPIRSAMCRTSASA</sequence>
<evidence type="ECO:0000313" key="2">
    <source>
        <dbReference type="EMBL" id="KAG5948349.1"/>
    </source>
</evidence>
<feature type="region of interest" description="Disordered" evidence="1">
    <location>
        <begin position="1"/>
        <end position="37"/>
    </location>
</feature>
<gene>
    <name evidence="2" type="ORF">E4U60_002026</name>
</gene>
<protein>
    <submittedName>
        <fullName evidence="2">Uncharacterized protein</fullName>
    </submittedName>
</protein>